<dbReference type="InterPro" id="IPR040086">
    <property type="entry name" value="MJ0683-like"/>
</dbReference>
<keyword evidence="3" id="KW-0411">Iron-sulfur</keyword>
<proteinExistence type="predicted"/>
<dbReference type="GO" id="GO:0051536">
    <property type="term" value="F:iron-sulfur cluster binding"/>
    <property type="evidence" value="ECO:0007669"/>
    <property type="project" value="UniProtKB-KW"/>
</dbReference>
<comment type="caution">
    <text evidence="5">The sequence shown here is derived from an EMBL/GenBank/DDBJ whole genome shotgun (WGS) entry which is preliminary data.</text>
</comment>
<keyword evidence="1" id="KW-0479">Metal-binding</keyword>
<dbReference type="SFLD" id="SFLDS00029">
    <property type="entry name" value="Radical_SAM"/>
    <property type="match status" value="1"/>
</dbReference>
<dbReference type="Gene3D" id="3.80.30.30">
    <property type="match status" value="1"/>
</dbReference>
<dbReference type="CDD" id="cd01335">
    <property type="entry name" value="Radical_SAM"/>
    <property type="match status" value="1"/>
</dbReference>
<dbReference type="GO" id="GO:0003824">
    <property type="term" value="F:catalytic activity"/>
    <property type="evidence" value="ECO:0007669"/>
    <property type="project" value="InterPro"/>
</dbReference>
<dbReference type="PANTHER" id="PTHR43432:SF6">
    <property type="entry name" value="RADICAL SAM CORE DOMAIN-CONTAINING PROTEIN"/>
    <property type="match status" value="1"/>
</dbReference>
<organism evidence="5 6">
    <name type="scientific">Cloacibacillus evryensis</name>
    <dbReference type="NCBI Taxonomy" id="508460"/>
    <lineage>
        <taxon>Bacteria</taxon>
        <taxon>Thermotogati</taxon>
        <taxon>Synergistota</taxon>
        <taxon>Synergistia</taxon>
        <taxon>Synergistales</taxon>
        <taxon>Synergistaceae</taxon>
        <taxon>Cloacibacillus</taxon>
    </lineage>
</organism>
<evidence type="ECO:0000256" key="3">
    <source>
        <dbReference type="ARBA" id="ARBA00023014"/>
    </source>
</evidence>
<dbReference type="InterPro" id="IPR058240">
    <property type="entry name" value="rSAM_sf"/>
</dbReference>
<accession>A0AAW5K9P8</accession>
<sequence length="265" mass="29770">MNVVVRHVKVRSLLSPTKLGADFVINPYVGCPHGCVYCYAACITRARSGRTEPWGTFLDVKHPTASVDPARIFHKEILLSSMTDAYNPYEERSQATRAILRSLLPAQPGITILTKSALVTRDIDLFKEFPRVKVIFSFSSLDDGFRRKMEPHAAAPLKKLAALRELREAGVDTAVMAAPIFPAITDCAAIIEAAAPYVSEMNFDSLNFRSQNRERLLAMTAALHPELAGLYDEIYRRGRKDYWHRLRGEIKERCGRRGIKAAVFF</sequence>
<dbReference type="AlphaFoldDB" id="A0AAW5K9P8"/>
<name>A0AAW5K9P8_9BACT</name>
<keyword evidence="2" id="KW-0408">Iron</keyword>
<reference evidence="5 6" key="1">
    <citation type="submission" date="2022-06" db="EMBL/GenBank/DDBJ databases">
        <title>Isolation of gut microbiota from human fecal samples.</title>
        <authorList>
            <person name="Pamer E.G."/>
            <person name="Barat B."/>
            <person name="Waligurski E."/>
            <person name="Medina S."/>
            <person name="Paddock L."/>
            <person name="Mostad J."/>
        </authorList>
    </citation>
    <scope>NUCLEOTIDE SEQUENCE [LARGE SCALE GENOMIC DNA]</scope>
    <source>
        <strain evidence="5 6">DFI.9.90</strain>
    </source>
</reference>
<feature type="domain" description="Radical SAM core" evidence="4">
    <location>
        <begin position="25"/>
        <end position="186"/>
    </location>
</feature>
<dbReference type="EMBL" id="JANFYT010000017">
    <property type="protein sequence ID" value="MCQ4814573.1"/>
    <property type="molecule type" value="Genomic_DNA"/>
</dbReference>
<keyword evidence="6" id="KW-1185">Reference proteome</keyword>
<dbReference type="Proteomes" id="UP001205919">
    <property type="component" value="Unassembled WGS sequence"/>
</dbReference>
<dbReference type="SFLD" id="SFLDG01084">
    <property type="entry name" value="Uncharacterised_Radical_SAM_Su"/>
    <property type="match status" value="1"/>
</dbReference>
<evidence type="ECO:0000256" key="1">
    <source>
        <dbReference type="ARBA" id="ARBA00022723"/>
    </source>
</evidence>
<dbReference type="SUPFAM" id="SSF102114">
    <property type="entry name" value="Radical SAM enzymes"/>
    <property type="match status" value="1"/>
</dbReference>
<evidence type="ECO:0000259" key="4">
    <source>
        <dbReference type="Pfam" id="PF04055"/>
    </source>
</evidence>
<evidence type="ECO:0000313" key="5">
    <source>
        <dbReference type="EMBL" id="MCQ4814573.1"/>
    </source>
</evidence>
<evidence type="ECO:0000313" key="6">
    <source>
        <dbReference type="Proteomes" id="UP001205919"/>
    </source>
</evidence>
<protein>
    <submittedName>
        <fullName evidence="5">Radical SAM protein</fullName>
    </submittedName>
</protein>
<dbReference type="Pfam" id="PF04055">
    <property type="entry name" value="Radical_SAM"/>
    <property type="match status" value="1"/>
</dbReference>
<dbReference type="GO" id="GO:0046872">
    <property type="term" value="F:metal ion binding"/>
    <property type="evidence" value="ECO:0007669"/>
    <property type="project" value="UniProtKB-KW"/>
</dbReference>
<dbReference type="PANTHER" id="PTHR43432">
    <property type="entry name" value="SLR0285 PROTEIN"/>
    <property type="match status" value="1"/>
</dbReference>
<evidence type="ECO:0000256" key="2">
    <source>
        <dbReference type="ARBA" id="ARBA00023004"/>
    </source>
</evidence>
<gene>
    <name evidence="5" type="ORF">NE630_09050</name>
</gene>
<dbReference type="InterPro" id="IPR007197">
    <property type="entry name" value="rSAM"/>
</dbReference>
<dbReference type="RefSeq" id="WP_008708735.1">
    <property type="nucleotide sequence ID" value="NZ_CABKQM010000002.1"/>
</dbReference>